<dbReference type="GO" id="GO:0004497">
    <property type="term" value="F:monooxygenase activity"/>
    <property type="evidence" value="ECO:0007669"/>
    <property type="project" value="UniProtKB-KW"/>
</dbReference>
<feature type="binding site" description="axial binding residue" evidence="10">
    <location>
        <position position="442"/>
    </location>
    <ligand>
        <name>heme</name>
        <dbReference type="ChEBI" id="CHEBI:30413"/>
    </ligand>
    <ligandPart>
        <name>Fe</name>
        <dbReference type="ChEBI" id="CHEBI:18248"/>
    </ligandPart>
</feature>
<dbReference type="Proteomes" id="UP000019116">
    <property type="component" value="Chromosome 3B"/>
</dbReference>
<dbReference type="OrthoDB" id="1470350at2759"/>
<dbReference type="InterPro" id="IPR001128">
    <property type="entry name" value="Cyt_P450"/>
</dbReference>
<organism evidence="13">
    <name type="scientific">Triticum aestivum</name>
    <name type="common">Wheat</name>
    <dbReference type="NCBI Taxonomy" id="4565"/>
    <lineage>
        <taxon>Eukaryota</taxon>
        <taxon>Viridiplantae</taxon>
        <taxon>Streptophyta</taxon>
        <taxon>Embryophyta</taxon>
        <taxon>Tracheophyta</taxon>
        <taxon>Spermatophyta</taxon>
        <taxon>Magnoliopsida</taxon>
        <taxon>Liliopsida</taxon>
        <taxon>Poales</taxon>
        <taxon>Poaceae</taxon>
        <taxon>BOP clade</taxon>
        <taxon>Pooideae</taxon>
        <taxon>Triticodae</taxon>
        <taxon>Triticeae</taxon>
        <taxon>Triticinae</taxon>
        <taxon>Triticum</taxon>
    </lineage>
</organism>
<evidence type="ECO:0000256" key="2">
    <source>
        <dbReference type="ARBA" id="ARBA00010617"/>
    </source>
</evidence>
<dbReference type="CDD" id="cd11072">
    <property type="entry name" value="CYP71-like"/>
    <property type="match status" value="1"/>
</dbReference>
<dbReference type="OMA" id="AQQCEYL"/>
<evidence type="ECO:0000313" key="14">
    <source>
        <dbReference type="Proteomes" id="UP000019116"/>
    </source>
</evidence>
<evidence type="ECO:0000256" key="9">
    <source>
        <dbReference type="ARBA" id="ARBA00023033"/>
    </source>
</evidence>
<dbReference type="PANTHER" id="PTHR47955">
    <property type="entry name" value="CYTOCHROME P450 FAMILY 71 PROTEIN"/>
    <property type="match status" value="1"/>
</dbReference>
<proteinExistence type="inferred from homology"/>
<evidence type="ECO:0000256" key="7">
    <source>
        <dbReference type="ARBA" id="ARBA00023002"/>
    </source>
</evidence>
<reference evidence="13" key="1">
    <citation type="submission" date="2018-08" db="EMBL/GenBank/DDBJ databases">
        <authorList>
            <person name="Rossello M."/>
        </authorList>
    </citation>
    <scope>NUCLEOTIDE SEQUENCE [LARGE SCALE GENOMIC DNA]</scope>
    <source>
        <strain evidence="13">cv. Chinese Spring</strain>
    </source>
</reference>
<evidence type="ECO:0000256" key="12">
    <source>
        <dbReference type="SAM" id="Phobius"/>
    </source>
</evidence>
<dbReference type="SMR" id="A0A3B6FYM7"/>
<sequence>MEEWFLSLCFATACTLLALLFVRLSGGNSRPAAKKQLPPGPWTLPIIGSLHHVISLLPHRAMMKLSRRHGPLMVLRLGEVPIVVVSSAEAAALVMKTNDLSFADRPRSVTVDIFGCGGNDVAFAAYGDHWRQMRKICVMELLSLTQVKRMEGIRADEVGSLLRNIVATASTGAPINVSEKVMALSNDVVTRAVFGGKFAQQCEYLHELKEVLRLLGSFSPVDLFPSSRLVRWLSSDERHMKRSYGRIQRIIANVIEERKAVPASIAGDEDLLDVLLRLQHEDSLEFPLTTQTIGAVLFDIFAAATDTTGTTLAWAMFELMHSRETMEKTQQEVREVLGENKALITNSDIPKLQSVQMVIKETLRLHPPAPLVPRAAREDCIIMGYDIPKGINVYINLFSISHDPAYWNSPGEFRPERFENNNVNYNGTYFEFIPFGTGRRQCPGIQFGSSLMEMALTNFMYHFNWKLLDGASLDSVDMSEKFGITVSRRYDLKLGAIPHVWPNAMSSD</sequence>
<evidence type="ECO:0008006" key="15">
    <source>
        <dbReference type="Google" id="ProtNLM"/>
    </source>
</evidence>
<dbReference type="AlphaFoldDB" id="A0A3B6FYM7"/>
<dbReference type="RefSeq" id="XP_044352131.1">
    <property type="nucleotide sequence ID" value="XM_044496196.1"/>
</dbReference>
<keyword evidence="4 12" id="KW-0812">Transmembrane</keyword>
<keyword evidence="5 10" id="KW-0479">Metal-binding</keyword>
<dbReference type="Gramene" id="TraesCS3B02G563800.1">
    <property type="protein sequence ID" value="TraesCS3B02G563800.1"/>
    <property type="gene ID" value="TraesCS3B02G563800"/>
</dbReference>
<comment type="cofactor">
    <cofactor evidence="1 10">
        <name>heme</name>
        <dbReference type="ChEBI" id="CHEBI:30413"/>
    </cofactor>
</comment>
<evidence type="ECO:0000256" key="4">
    <source>
        <dbReference type="ARBA" id="ARBA00022692"/>
    </source>
</evidence>
<reference evidence="13" key="2">
    <citation type="submission" date="2018-10" db="UniProtKB">
        <authorList>
            <consortium name="EnsemblPlants"/>
        </authorList>
    </citation>
    <scope>IDENTIFICATION</scope>
</reference>
<dbReference type="SUPFAM" id="SSF48264">
    <property type="entry name" value="Cytochrome P450"/>
    <property type="match status" value="1"/>
</dbReference>
<accession>A0A3B6FYM7</accession>
<keyword evidence="6 12" id="KW-1133">Transmembrane helix</keyword>
<keyword evidence="9 11" id="KW-0503">Monooxygenase</keyword>
<protein>
    <recommendedName>
        <fullName evidence="15">Cytochrome P450</fullName>
    </recommendedName>
</protein>
<dbReference type="GO" id="GO:0016705">
    <property type="term" value="F:oxidoreductase activity, acting on paired donors, with incorporation or reduction of molecular oxygen"/>
    <property type="evidence" value="ECO:0007669"/>
    <property type="project" value="InterPro"/>
</dbReference>
<name>A0A3B6FYM7_WHEAT</name>
<keyword evidence="14" id="KW-1185">Reference proteome</keyword>
<keyword evidence="7 11" id="KW-0560">Oxidoreductase</keyword>
<dbReference type="InterPro" id="IPR036396">
    <property type="entry name" value="Cyt_P450_sf"/>
</dbReference>
<dbReference type="PRINTS" id="PR00463">
    <property type="entry name" value="EP450I"/>
</dbReference>
<comment type="similarity">
    <text evidence="2 11">Belongs to the cytochrome P450 family.</text>
</comment>
<dbReference type="PANTHER" id="PTHR47955:SF19">
    <property type="entry name" value="CYTOCHROME P450 71A9-LIKE ISOFORM X1"/>
    <property type="match status" value="1"/>
</dbReference>
<evidence type="ECO:0000256" key="8">
    <source>
        <dbReference type="ARBA" id="ARBA00023004"/>
    </source>
</evidence>
<dbReference type="PRINTS" id="PR00385">
    <property type="entry name" value="P450"/>
</dbReference>
<dbReference type="STRING" id="4565.A0A3B6FYM7"/>
<dbReference type="GO" id="GO:0020037">
    <property type="term" value="F:heme binding"/>
    <property type="evidence" value="ECO:0007669"/>
    <property type="project" value="InterPro"/>
</dbReference>
<evidence type="ECO:0000256" key="5">
    <source>
        <dbReference type="ARBA" id="ARBA00022723"/>
    </source>
</evidence>
<dbReference type="Gene3D" id="1.10.630.10">
    <property type="entry name" value="Cytochrome P450"/>
    <property type="match status" value="1"/>
</dbReference>
<evidence type="ECO:0000256" key="1">
    <source>
        <dbReference type="ARBA" id="ARBA00001971"/>
    </source>
</evidence>
<evidence type="ECO:0000256" key="6">
    <source>
        <dbReference type="ARBA" id="ARBA00022989"/>
    </source>
</evidence>
<evidence type="ECO:0000256" key="3">
    <source>
        <dbReference type="ARBA" id="ARBA00022617"/>
    </source>
</evidence>
<dbReference type="InterPro" id="IPR002401">
    <property type="entry name" value="Cyt_P450_E_grp-I"/>
</dbReference>
<dbReference type="Pfam" id="PF00067">
    <property type="entry name" value="p450"/>
    <property type="match status" value="1"/>
</dbReference>
<evidence type="ECO:0000256" key="11">
    <source>
        <dbReference type="RuleBase" id="RU000461"/>
    </source>
</evidence>
<dbReference type="PROSITE" id="PS00086">
    <property type="entry name" value="CYTOCHROME_P450"/>
    <property type="match status" value="1"/>
</dbReference>
<dbReference type="GO" id="GO:0005506">
    <property type="term" value="F:iron ion binding"/>
    <property type="evidence" value="ECO:0007669"/>
    <property type="project" value="InterPro"/>
</dbReference>
<evidence type="ECO:0000256" key="10">
    <source>
        <dbReference type="PIRSR" id="PIRSR602401-1"/>
    </source>
</evidence>
<keyword evidence="8 10" id="KW-0408">Iron</keyword>
<dbReference type="GeneID" id="123072611"/>
<keyword evidence="3 10" id="KW-0349">Heme</keyword>
<feature type="transmembrane region" description="Helical" evidence="12">
    <location>
        <begin position="74"/>
        <end position="95"/>
    </location>
</feature>
<gene>
    <name evidence="13" type="primary">LOC123072611</name>
</gene>
<dbReference type="FunFam" id="1.10.630.10:FF:000043">
    <property type="entry name" value="Cytochrome P450 99A2"/>
    <property type="match status" value="1"/>
</dbReference>
<evidence type="ECO:0000313" key="13">
    <source>
        <dbReference type="EnsemblPlants" id="TraesCS3B02G563800.1"/>
    </source>
</evidence>
<dbReference type="Gramene" id="TraesCS3B03G1408200.1">
    <property type="protein sequence ID" value="TraesCS3B03G1408200.1.CDS"/>
    <property type="gene ID" value="TraesCS3B03G1408200"/>
</dbReference>
<keyword evidence="12" id="KW-0472">Membrane</keyword>
<dbReference type="EnsemblPlants" id="TraesCS3B02G563800.1">
    <property type="protein sequence ID" value="TraesCS3B02G563800.1"/>
    <property type="gene ID" value="TraesCS3B02G563800"/>
</dbReference>
<dbReference type="InterPro" id="IPR017972">
    <property type="entry name" value="Cyt_P450_CS"/>
</dbReference>